<reference evidence="2" key="2">
    <citation type="submission" date="2014-06" db="EMBL/GenBank/DDBJ databases">
        <title>The complete genome of Blastobotrys (Arxula) adeninivorans LS3 - a yeast of biotechnological interest.</title>
        <authorList>
            <person name="Kunze G."/>
            <person name="Gaillardin C."/>
            <person name="Czernicka M."/>
            <person name="Durrens P."/>
            <person name="Martin T."/>
            <person name="Boer E."/>
            <person name="Gabaldon T."/>
            <person name="Cruz J."/>
            <person name="Talla E."/>
            <person name="Marck C."/>
            <person name="Goffeau A."/>
            <person name="Barbe V."/>
            <person name="Baret P."/>
            <person name="Baronian K."/>
            <person name="Beier S."/>
            <person name="Bleykasten C."/>
            <person name="Bode R."/>
            <person name="Casaregola S."/>
            <person name="Despons L."/>
            <person name="Fairhead C."/>
            <person name="Giersberg M."/>
            <person name="Gierski P."/>
            <person name="Hahnel U."/>
            <person name="Hartmann A."/>
            <person name="Jankowska D."/>
            <person name="Jubin C."/>
            <person name="Jung P."/>
            <person name="Lafontaine I."/>
            <person name="Leh-Louis V."/>
            <person name="Lemaire M."/>
            <person name="Marcet-Houben M."/>
            <person name="Mascher M."/>
            <person name="Morel G."/>
            <person name="Richard G.-F."/>
            <person name="Riechen J."/>
            <person name="Sacerdot C."/>
            <person name="Sarkar A."/>
            <person name="Savel G."/>
            <person name="Schacherer J."/>
            <person name="Sherman D."/>
            <person name="Straub M.-L."/>
            <person name="Stein N."/>
            <person name="Thierry A."/>
            <person name="Trautwein-Schult A."/>
            <person name="Westhof E."/>
            <person name="Worch S."/>
            <person name="Dujon B."/>
            <person name="Souciet J.-L."/>
            <person name="Wincker P."/>
            <person name="Scholz U."/>
            <person name="Neuveglise N."/>
        </authorList>
    </citation>
    <scope>NUCLEOTIDE SEQUENCE</scope>
    <source>
        <strain evidence="2">LS3</strain>
    </source>
</reference>
<dbReference type="PANTHER" id="PTHR15020:SF50">
    <property type="entry name" value="UPF0659 PROTEIN YMR090W"/>
    <property type="match status" value="1"/>
</dbReference>
<dbReference type="CDD" id="cd05243">
    <property type="entry name" value="SDR_a5"/>
    <property type="match status" value="1"/>
</dbReference>
<gene>
    <name evidence="2" type="ORF">GNLVRS02_ARAD1C23650g</name>
</gene>
<accession>A0A060T7P7</accession>
<dbReference type="AlphaFoldDB" id="A0A060T7P7"/>
<name>A0A060T7P7_BLAAD</name>
<organism evidence="2">
    <name type="scientific">Blastobotrys adeninivorans</name>
    <name type="common">Yeast</name>
    <name type="synonym">Arxula adeninivorans</name>
    <dbReference type="NCBI Taxonomy" id="409370"/>
    <lineage>
        <taxon>Eukaryota</taxon>
        <taxon>Fungi</taxon>
        <taxon>Dikarya</taxon>
        <taxon>Ascomycota</taxon>
        <taxon>Saccharomycotina</taxon>
        <taxon>Dipodascomycetes</taxon>
        <taxon>Dipodascales</taxon>
        <taxon>Trichomonascaceae</taxon>
        <taxon>Blastobotrys</taxon>
    </lineage>
</organism>
<dbReference type="PANTHER" id="PTHR15020">
    <property type="entry name" value="FLAVIN REDUCTASE-RELATED"/>
    <property type="match status" value="1"/>
</dbReference>
<dbReference type="InterPro" id="IPR036291">
    <property type="entry name" value="NAD(P)-bd_dom_sf"/>
</dbReference>
<dbReference type="PhylomeDB" id="A0A060T7P7"/>
<evidence type="ECO:0000259" key="1">
    <source>
        <dbReference type="Pfam" id="PF13460"/>
    </source>
</evidence>
<reference evidence="2" key="1">
    <citation type="submission" date="2014-02" db="EMBL/GenBank/DDBJ databases">
        <authorList>
            <person name="Genoscope - CEA"/>
        </authorList>
    </citation>
    <scope>NUCLEOTIDE SEQUENCE</scope>
    <source>
        <strain evidence="2">LS3</strain>
    </source>
</reference>
<dbReference type="SUPFAM" id="SSF51735">
    <property type="entry name" value="NAD(P)-binding Rossmann-fold domains"/>
    <property type="match status" value="1"/>
</dbReference>
<proteinExistence type="predicted"/>
<evidence type="ECO:0000313" key="2">
    <source>
        <dbReference type="EMBL" id="CDP34927.1"/>
    </source>
</evidence>
<dbReference type="EMBL" id="HG937693">
    <property type="protein sequence ID" value="CDP34927.1"/>
    <property type="molecule type" value="Genomic_DNA"/>
</dbReference>
<feature type="domain" description="NAD(P)-binding" evidence="1">
    <location>
        <begin position="7"/>
        <end position="192"/>
    </location>
</feature>
<dbReference type="Gene3D" id="3.40.50.720">
    <property type="entry name" value="NAD(P)-binding Rossmann-like Domain"/>
    <property type="match status" value="1"/>
</dbReference>
<protein>
    <submittedName>
        <fullName evidence="2">ARAD1C23650p</fullName>
    </submittedName>
</protein>
<dbReference type="InterPro" id="IPR016040">
    <property type="entry name" value="NAD(P)-bd_dom"/>
</dbReference>
<dbReference type="Pfam" id="PF13460">
    <property type="entry name" value="NAD_binding_10"/>
    <property type="match status" value="1"/>
</dbReference>
<sequence>MKVIVFGAHGRVGQQICAKLKSGVTGVIRSDEQADAIRKLGASPKVVSVQDPVSTLVEAIKGHDAVIFTAGAGGKGGAERTVAIDLDGAAKTFEASELAGVKRYIMVSAFKAAEREYWYNGPLRTYYIAKHFADRELQRTKLDWTILQPAALLDGQGTGTVAPIAGAETSDLPKQIFREDVASVVEASLKEPKTIGKVLPLINGDVAIADALAQ</sequence>